<sequence length="226" mass="22566">MEGAIVGGATQGKLYCPGCGARLGSFNWAGITNTCGAWITPGFQLHLSRLDELRPRGAAGGGGGAAAALPGLRLPALLAERRQQAAAEAGDLLSDLSLNAAAPDGAGAPQGAAGAPPDSADGSAAAAGRPDRLGDSPPPGAPQAPASLEARTASYFQHLVLDCDGVLVDTERASCEALRLAVLEVTGLQVPGSFPKVLVDAPHAIACGAMRTILLVFPLAHPSLDP</sequence>
<comment type="similarity">
    <text evidence="1">Belongs to the protein-tyrosine phosphatase family. Non-receptor class dual specificity subfamily.</text>
</comment>
<evidence type="ECO:0000313" key="7">
    <source>
        <dbReference type="Proteomes" id="UP000054498"/>
    </source>
</evidence>
<dbReference type="PANTHER" id="PTHR45848">
    <property type="entry name" value="DUAL SPECIFICITY PROTEIN PHOSPHATASE 12 FAMILY MEMBER"/>
    <property type="match status" value="1"/>
</dbReference>
<proteinExistence type="inferred from homology"/>
<dbReference type="PANTHER" id="PTHR45848:SF4">
    <property type="entry name" value="DUAL SPECIFICITY PROTEIN PHOSPHATASE 12"/>
    <property type="match status" value="1"/>
</dbReference>
<evidence type="ECO:0000256" key="4">
    <source>
        <dbReference type="ARBA" id="ARBA00022912"/>
    </source>
</evidence>
<dbReference type="GO" id="GO:0004725">
    <property type="term" value="F:protein tyrosine phosphatase activity"/>
    <property type="evidence" value="ECO:0007669"/>
    <property type="project" value="UniProtKB-EC"/>
</dbReference>
<dbReference type="OrthoDB" id="2017893at2759"/>
<dbReference type="GO" id="GO:0008138">
    <property type="term" value="F:protein tyrosine/serine/threonine phosphatase activity"/>
    <property type="evidence" value="ECO:0007669"/>
    <property type="project" value="TreeGrafter"/>
</dbReference>
<reference evidence="6 7" key="1">
    <citation type="journal article" date="2013" name="BMC Genomics">
        <title>Reconstruction of the lipid metabolism for the microalga Monoraphidium neglectum from its genome sequence reveals characteristics suitable for biofuel production.</title>
        <authorList>
            <person name="Bogen C."/>
            <person name="Al-Dilaimi A."/>
            <person name="Albersmeier A."/>
            <person name="Wichmann J."/>
            <person name="Grundmann M."/>
            <person name="Rupp O."/>
            <person name="Lauersen K.J."/>
            <person name="Blifernez-Klassen O."/>
            <person name="Kalinowski J."/>
            <person name="Goesmann A."/>
            <person name="Mussgnug J.H."/>
            <person name="Kruse O."/>
        </authorList>
    </citation>
    <scope>NUCLEOTIDE SEQUENCE [LARGE SCALE GENOMIC DNA]</scope>
    <source>
        <strain evidence="6 7">SAG 48.87</strain>
    </source>
</reference>
<keyword evidence="3" id="KW-0378">Hydrolase</keyword>
<dbReference type="AlphaFoldDB" id="A0A0D2LIH7"/>
<keyword evidence="4" id="KW-0904">Protein phosphatase</keyword>
<organism evidence="6 7">
    <name type="scientific">Monoraphidium neglectum</name>
    <dbReference type="NCBI Taxonomy" id="145388"/>
    <lineage>
        <taxon>Eukaryota</taxon>
        <taxon>Viridiplantae</taxon>
        <taxon>Chlorophyta</taxon>
        <taxon>core chlorophytes</taxon>
        <taxon>Chlorophyceae</taxon>
        <taxon>CS clade</taxon>
        <taxon>Sphaeropleales</taxon>
        <taxon>Selenastraceae</taxon>
        <taxon>Monoraphidium</taxon>
    </lineage>
</organism>
<keyword evidence="7" id="KW-1185">Reference proteome</keyword>
<accession>A0A0D2LIH7</accession>
<evidence type="ECO:0000256" key="1">
    <source>
        <dbReference type="ARBA" id="ARBA00008601"/>
    </source>
</evidence>
<evidence type="ECO:0000313" key="6">
    <source>
        <dbReference type="EMBL" id="KIY91824.1"/>
    </source>
</evidence>
<dbReference type="RefSeq" id="XP_013890844.1">
    <property type="nucleotide sequence ID" value="XM_014035390.1"/>
</dbReference>
<protein>
    <recommendedName>
        <fullName evidence="2">protein-tyrosine-phosphatase</fullName>
        <ecNumber evidence="2">3.1.3.48</ecNumber>
    </recommendedName>
</protein>
<feature type="compositionally biased region" description="Low complexity" evidence="5">
    <location>
        <begin position="103"/>
        <end position="128"/>
    </location>
</feature>
<dbReference type="GeneID" id="25733869"/>
<evidence type="ECO:0000256" key="2">
    <source>
        <dbReference type="ARBA" id="ARBA00013064"/>
    </source>
</evidence>
<evidence type="ECO:0000256" key="3">
    <source>
        <dbReference type="ARBA" id="ARBA00022801"/>
    </source>
</evidence>
<dbReference type="KEGG" id="mng:MNEG_16139"/>
<name>A0A0D2LIH7_9CHLO</name>
<gene>
    <name evidence="6" type="ORF">MNEG_16139</name>
</gene>
<dbReference type="EC" id="3.1.3.48" evidence="2"/>
<dbReference type="EMBL" id="KK106249">
    <property type="protein sequence ID" value="KIY91824.1"/>
    <property type="molecule type" value="Genomic_DNA"/>
</dbReference>
<dbReference type="STRING" id="145388.A0A0D2LIH7"/>
<evidence type="ECO:0000256" key="5">
    <source>
        <dbReference type="SAM" id="MobiDB-lite"/>
    </source>
</evidence>
<dbReference type="Proteomes" id="UP000054498">
    <property type="component" value="Unassembled WGS sequence"/>
</dbReference>
<feature type="region of interest" description="Disordered" evidence="5">
    <location>
        <begin position="103"/>
        <end position="146"/>
    </location>
</feature>